<dbReference type="GO" id="GO:0046872">
    <property type="term" value="F:metal ion binding"/>
    <property type="evidence" value="ECO:0007669"/>
    <property type="project" value="UniProtKB-KW"/>
</dbReference>
<dbReference type="OrthoDB" id="105450at2"/>
<keyword evidence="5" id="KW-0408">Iron</keyword>
<evidence type="ECO:0000256" key="6">
    <source>
        <dbReference type="ARBA" id="ARBA00023014"/>
    </source>
</evidence>
<dbReference type="EMBL" id="SRRO01000001">
    <property type="protein sequence ID" value="TGN63590.1"/>
    <property type="molecule type" value="Genomic_DNA"/>
</dbReference>
<accession>A0A4Z1CJK7</accession>
<dbReference type="InterPro" id="IPR051329">
    <property type="entry name" value="NIR_SIR_4Fe-4S"/>
</dbReference>
<dbReference type="InterPro" id="IPR005117">
    <property type="entry name" value="NiRdtase/SiRdtase_haem-b_fer"/>
</dbReference>
<dbReference type="CDD" id="cd04301">
    <property type="entry name" value="NAT_SF"/>
    <property type="match status" value="1"/>
</dbReference>
<dbReference type="GO" id="GO:0016747">
    <property type="term" value="F:acyltransferase activity, transferring groups other than amino-acyl groups"/>
    <property type="evidence" value="ECO:0007669"/>
    <property type="project" value="InterPro"/>
</dbReference>
<protein>
    <submittedName>
        <fullName evidence="8">GNAT family N-acetyltransferase</fullName>
    </submittedName>
</protein>
<dbReference type="PANTHER" id="PTHR32439:SF9">
    <property type="entry name" value="BLR3264 PROTEIN"/>
    <property type="match status" value="1"/>
</dbReference>
<organism evidence="8 9">
    <name type="scientific">Nocardioides eburneiflavus</name>
    <dbReference type="NCBI Taxonomy" id="2518372"/>
    <lineage>
        <taxon>Bacteria</taxon>
        <taxon>Bacillati</taxon>
        <taxon>Actinomycetota</taxon>
        <taxon>Actinomycetes</taxon>
        <taxon>Propionibacteriales</taxon>
        <taxon>Nocardioidaceae</taxon>
        <taxon>Nocardioides</taxon>
    </lineage>
</organism>
<gene>
    <name evidence="8" type="ORF">EXE59_06220</name>
</gene>
<dbReference type="GO" id="GO:0016491">
    <property type="term" value="F:oxidoreductase activity"/>
    <property type="evidence" value="ECO:0007669"/>
    <property type="project" value="UniProtKB-KW"/>
</dbReference>
<evidence type="ECO:0000256" key="4">
    <source>
        <dbReference type="ARBA" id="ARBA00023002"/>
    </source>
</evidence>
<dbReference type="Gene3D" id="3.90.480.10">
    <property type="entry name" value="Sulfite Reductase Hemoprotein,Domain 2"/>
    <property type="match status" value="1"/>
</dbReference>
<keyword evidence="1" id="KW-0004">4Fe-4S</keyword>
<evidence type="ECO:0000259" key="7">
    <source>
        <dbReference type="PROSITE" id="PS51186"/>
    </source>
</evidence>
<proteinExistence type="predicted"/>
<feature type="domain" description="N-acetyltransferase" evidence="7">
    <location>
        <begin position="287"/>
        <end position="443"/>
    </location>
</feature>
<evidence type="ECO:0000313" key="8">
    <source>
        <dbReference type="EMBL" id="TGN63590.1"/>
    </source>
</evidence>
<dbReference type="RefSeq" id="WP_135838126.1">
    <property type="nucleotide sequence ID" value="NZ_SRRO01000001.1"/>
</dbReference>
<keyword evidence="9" id="KW-1185">Reference proteome</keyword>
<dbReference type="Proteomes" id="UP000297496">
    <property type="component" value="Unassembled WGS sequence"/>
</dbReference>
<name>A0A4Z1CJK7_9ACTN</name>
<dbReference type="InterPro" id="IPR045854">
    <property type="entry name" value="NO2/SO3_Rdtase_4Fe4S_sf"/>
</dbReference>
<keyword evidence="2" id="KW-0349">Heme</keyword>
<dbReference type="SUPFAM" id="SSF56014">
    <property type="entry name" value="Nitrite and sulphite reductase 4Fe-4S domain-like"/>
    <property type="match status" value="1"/>
</dbReference>
<dbReference type="Gene3D" id="3.40.630.30">
    <property type="match status" value="1"/>
</dbReference>
<evidence type="ECO:0000256" key="2">
    <source>
        <dbReference type="ARBA" id="ARBA00022617"/>
    </source>
</evidence>
<dbReference type="InterPro" id="IPR000182">
    <property type="entry name" value="GNAT_dom"/>
</dbReference>
<evidence type="ECO:0000256" key="5">
    <source>
        <dbReference type="ARBA" id="ARBA00023004"/>
    </source>
</evidence>
<dbReference type="AlphaFoldDB" id="A0A4Z1CJK7"/>
<dbReference type="SUPFAM" id="SSF55729">
    <property type="entry name" value="Acyl-CoA N-acyltransferases (Nat)"/>
    <property type="match status" value="1"/>
</dbReference>
<keyword evidence="6" id="KW-0411">Iron-sulfur</keyword>
<dbReference type="SUPFAM" id="SSF55124">
    <property type="entry name" value="Nitrite/Sulfite reductase N-terminal domain-like"/>
    <property type="match status" value="1"/>
</dbReference>
<reference evidence="8 9" key="1">
    <citation type="submission" date="2019-04" db="EMBL/GenBank/DDBJ databases">
        <title>Three New Species of Nocardioides, Nocardioides euryhalodurans sp. nov., Nocardioides seonyuensis sp. nov. and Nocardioides eburneoflavus sp. nov. Isolated from Soil.</title>
        <authorList>
            <person name="Roh S.G."/>
            <person name="Lee C."/>
            <person name="Kim M.-K."/>
            <person name="Kim S.B."/>
        </authorList>
    </citation>
    <scope>NUCLEOTIDE SEQUENCE [LARGE SCALE GENOMIC DNA]</scope>
    <source>
        <strain evidence="8 9">MMS17-SY213</strain>
    </source>
</reference>
<dbReference type="Gene3D" id="3.30.413.10">
    <property type="entry name" value="Sulfite Reductase Hemoprotein, domain 1"/>
    <property type="match status" value="1"/>
</dbReference>
<evidence type="ECO:0000256" key="1">
    <source>
        <dbReference type="ARBA" id="ARBA00022485"/>
    </source>
</evidence>
<dbReference type="InterPro" id="IPR016181">
    <property type="entry name" value="Acyl_CoA_acyltransferase"/>
</dbReference>
<dbReference type="GO" id="GO:0051539">
    <property type="term" value="F:4 iron, 4 sulfur cluster binding"/>
    <property type="evidence" value="ECO:0007669"/>
    <property type="project" value="UniProtKB-KW"/>
</dbReference>
<dbReference type="Pfam" id="PF03460">
    <property type="entry name" value="NIR_SIR_ferr"/>
    <property type="match status" value="1"/>
</dbReference>
<keyword evidence="3" id="KW-0479">Metal-binding</keyword>
<evidence type="ECO:0000313" key="9">
    <source>
        <dbReference type="Proteomes" id="UP000297496"/>
    </source>
</evidence>
<sequence>MTQRTRGDMCPGVLRPWLADDGALVRLRVPGGHLTRTALLALTDVAEAYGDGHVHLTKRANLQLRALPLVDGAVPPAVVEAIRATGLLPHPDHELVRNVLVSPLTGLHGGRADLRPVTAELDQRICATPSLAKLPGRFLFVLDDGRGDLATRTCDLGLVALSADEVQLRIGSTHWGPVVPLHEAAARLTGLARAFQQVRGSGAAAAWHVDELPVAPEPHEADPRALVRSEPPAYGAVAPGVAHVEVGGGVLERKLSLTLPEHLVVTPWKSLVAHASLPPHEIACGPYVLRPVTGDDWRVEQLLSRCPEVVQWTSYPADLSESGARARVARQQERAREGATQRYVIREGDTPLGTCGLGRLDESLPEAVYALLPEARGRGVATAVLGALRDWVAASGRPGVTVVTVEGNTASAAVARRAGFTLAETFEDDHRGSLARLNRWTWTRT</sequence>
<dbReference type="PANTHER" id="PTHR32439">
    <property type="entry name" value="FERREDOXIN--NITRITE REDUCTASE, CHLOROPLASTIC"/>
    <property type="match status" value="1"/>
</dbReference>
<dbReference type="Pfam" id="PF13302">
    <property type="entry name" value="Acetyltransf_3"/>
    <property type="match status" value="1"/>
</dbReference>
<dbReference type="InterPro" id="IPR036136">
    <property type="entry name" value="Nit/Sulf_reduc_fer-like_dom_sf"/>
</dbReference>
<comment type="caution">
    <text evidence="8">The sequence shown here is derived from an EMBL/GenBank/DDBJ whole genome shotgun (WGS) entry which is preliminary data.</text>
</comment>
<keyword evidence="4" id="KW-0560">Oxidoreductase</keyword>
<keyword evidence="8" id="KW-0808">Transferase</keyword>
<dbReference type="PROSITE" id="PS51186">
    <property type="entry name" value="GNAT"/>
    <property type="match status" value="1"/>
</dbReference>
<evidence type="ECO:0000256" key="3">
    <source>
        <dbReference type="ARBA" id="ARBA00022723"/>
    </source>
</evidence>